<name>A0A8S2YNP1_9BILA</name>
<sequence length="118" mass="13419">MKRSLRDAVIQAHELGRGQREIARFLGIPLTTVNLDIKRYEETGSNEDRPARQRARAQGIRGSRLHPRQLPRFHQSRPSLAESHRRMVTKFSGLEPVGAFQASIWSILEEKACAKPPP</sequence>
<feature type="region of interest" description="Disordered" evidence="1">
    <location>
        <begin position="41"/>
        <end position="65"/>
    </location>
</feature>
<dbReference type="OrthoDB" id="5820972at2759"/>
<reference evidence="2" key="1">
    <citation type="submission" date="2021-02" db="EMBL/GenBank/DDBJ databases">
        <authorList>
            <person name="Nowell W R."/>
        </authorList>
    </citation>
    <scope>NUCLEOTIDE SEQUENCE</scope>
</reference>
<dbReference type="AlphaFoldDB" id="A0A8S2YNP1"/>
<dbReference type="InterPro" id="IPR009057">
    <property type="entry name" value="Homeodomain-like_sf"/>
</dbReference>
<evidence type="ECO:0000256" key="1">
    <source>
        <dbReference type="SAM" id="MobiDB-lite"/>
    </source>
</evidence>
<dbReference type="InterPro" id="IPR036388">
    <property type="entry name" value="WH-like_DNA-bd_sf"/>
</dbReference>
<proteinExistence type="predicted"/>
<accession>A0A8S2YNP1</accession>
<dbReference type="SUPFAM" id="SSF46689">
    <property type="entry name" value="Homeodomain-like"/>
    <property type="match status" value="1"/>
</dbReference>
<dbReference type="Proteomes" id="UP000681722">
    <property type="component" value="Unassembled WGS sequence"/>
</dbReference>
<evidence type="ECO:0000313" key="3">
    <source>
        <dbReference type="Proteomes" id="UP000681722"/>
    </source>
</evidence>
<organism evidence="2 3">
    <name type="scientific">Didymodactylos carnosus</name>
    <dbReference type="NCBI Taxonomy" id="1234261"/>
    <lineage>
        <taxon>Eukaryota</taxon>
        <taxon>Metazoa</taxon>
        <taxon>Spiralia</taxon>
        <taxon>Gnathifera</taxon>
        <taxon>Rotifera</taxon>
        <taxon>Eurotatoria</taxon>
        <taxon>Bdelloidea</taxon>
        <taxon>Philodinida</taxon>
        <taxon>Philodinidae</taxon>
        <taxon>Didymodactylos</taxon>
    </lineage>
</organism>
<comment type="caution">
    <text evidence="2">The sequence shown here is derived from an EMBL/GenBank/DDBJ whole genome shotgun (WGS) entry which is preliminary data.</text>
</comment>
<protein>
    <submittedName>
        <fullName evidence="2">Uncharacterized protein</fullName>
    </submittedName>
</protein>
<dbReference type="EMBL" id="CAJOBC010121375">
    <property type="protein sequence ID" value="CAF4575855.1"/>
    <property type="molecule type" value="Genomic_DNA"/>
</dbReference>
<feature type="non-terminal residue" evidence="2">
    <location>
        <position position="1"/>
    </location>
</feature>
<gene>
    <name evidence="2" type="ORF">SRO942_LOCUS47952</name>
</gene>
<feature type="compositionally biased region" description="Basic and acidic residues" evidence="1">
    <location>
        <begin position="41"/>
        <end position="51"/>
    </location>
</feature>
<dbReference type="Gene3D" id="1.10.10.10">
    <property type="entry name" value="Winged helix-like DNA-binding domain superfamily/Winged helix DNA-binding domain"/>
    <property type="match status" value="1"/>
</dbReference>
<evidence type="ECO:0000313" key="2">
    <source>
        <dbReference type="EMBL" id="CAF4575855.1"/>
    </source>
</evidence>